<dbReference type="PANTHER" id="PTHR11748:SF103">
    <property type="entry name" value="GLYCOLATE OXIDASE SUBUNIT GLCE"/>
    <property type="match status" value="1"/>
</dbReference>
<dbReference type="PATRIC" id="fig|1229521.3.peg.1466"/>
<evidence type="ECO:0000259" key="4">
    <source>
        <dbReference type="PROSITE" id="PS51387"/>
    </source>
</evidence>
<feature type="compositionally biased region" description="Basic and acidic residues" evidence="3">
    <location>
        <begin position="7"/>
        <end position="17"/>
    </location>
</feature>
<keyword evidence="5" id="KW-0560">Oxidoreductase</keyword>
<evidence type="ECO:0000313" key="6">
    <source>
        <dbReference type="Proteomes" id="UP000019464"/>
    </source>
</evidence>
<comment type="caution">
    <text evidence="5">The sequence shown here is derived from an EMBL/GenBank/DDBJ whole genome shotgun (WGS) entry which is preliminary data.</text>
</comment>
<dbReference type="Pfam" id="PF01565">
    <property type="entry name" value="FAD_binding_4"/>
    <property type="match status" value="1"/>
</dbReference>
<dbReference type="GO" id="GO:0016491">
    <property type="term" value="F:oxidoreductase activity"/>
    <property type="evidence" value="ECO:0007669"/>
    <property type="project" value="UniProtKB-KW"/>
</dbReference>
<reference evidence="6" key="1">
    <citation type="submission" date="2012-11" db="EMBL/GenBank/DDBJ databases">
        <authorList>
            <person name="Singh A."/>
            <person name="Pinnaka A.K."/>
            <person name="Vaidya B."/>
        </authorList>
    </citation>
    <scope>NUCLEOTIDE SEQUENCE [LARGE SCALE GENOMIC DNA]</scope>
    <source>
        <strain evidence="6">AK23</strain>
    </source>
</reference>
<dbReference type="GO" id="GO:0071949">
    <property type="term" value="F:FAD binding"/>
    <property type="evidence" value="ECO:0007669"/>
    <property type="project" value="InterPro"/>
</dbReference>
<dbReference type="OrthoDB" id="9811557at2"/>
<dbReference type="Gene3D" id="3.30.465.10">
    <property type="match status" value="1"/>
</dbReference>
<dbReference type="PANTHER" id="PTHR11748">
    <property type="entry name" value="D-LACTATE DEHYDROGENASE"/>
    <property type="match status" value="1"/>
</dbReference>
<name>W9UWR0_9GAMM</name>
<feature type="region of interest" description="Disordered" evidence="3">
    <location>
        <begin position="1"/>
        <end position="21"/>
    </location>
</feature>
<keyword evidence="6" id="KW-1185">Reference proteome</keyword>
<dbReference type="PROSITE" id="PS51387">
    <property type="entry name" value="FAD_PCMH"/>
    <property type="match status" value="1"/>
</dbReference>
<dbReference type="EC" id="1.-.-.-" evidence="5"/>
<dbReference type="InterPro" id="IPR016166">
    <property type="entry name" value="FAD-bd_PCMH"/>
</dbReference>
<organism evidence="5 6">
    <name type="scientific">Nitrincola nitratireducens</name>
    <dbReference type="NCBI Taxonomy" id="1229521"/>
    <lineage>
        <taxon>Bacteria</taxon>
        <taxon>Pseudomonadati</taxon>
        <taxon>Pseudomonadota</taxon>
        <taxon>Gammaproteobacteria</taxon>
        <taxon>Oceanospirillales</taxon>
        <taxon>Oceanospirillaceae</taxon>
        <taxon>Nitrincola</taxon>
    </lineage>
</organism>
<accession>W9UWR0</accession>
<evidence type="ECO:0000313" key="5">
    <source>
        <dbReference type="EMBL" id="EXJ11678.1"/>
    </source>
</evidence>
<dbReference type="STRING" id="1229521.D791_01451"/>
<keyword evidence="1" id="KW-0285">Flavoprotein</keyword>
<dbReference type="AlphaFoldDB" id="W9UWR0"/>
<dbReference type="NCBIfam" id="NF008439">
    <property type="entry name" value="PRK11282.1"/>
    <property type="match status" value="1"/>
</dbReference>
<dbReference type="InterPro" id="IPR006094">
    <property type="entry name" value="Oxid_FAD_bind_N"/>
</dbReference>
<evidence type="ECO:0000256" key="3">
    <source>
        <dbReference type="SAM" id="MobiDB-lite"/>
    </source>
</evidence>
<dbReference type="SUPFAM" id="SSF56176">
    <property type="entry name" value="FAD-binding/transporter-associated domain-like"/>
    <property type="match status" value="1"/>
</dbReference>
<protein>
    <submittedName>
        <fullName evidence="5">Putative FAD-linked oxidoreductase</fullName>
        <ecNumber evidence="5">1.-.-.-</ecNumber>
    </submittedName>
</protein>
<dbReference type="InterPro" id="IPR016169">
    <property type="entry name" value="FAD-bd_PCMH_sub2"/>
</dbReference>
<dbReference type="SUPFAM" id="SSF55103">
    <property type="entry name" value="FAD-linked oxidases, C-terminal domain"/>
    <property type="match status" value="1"/>
</dbReference>
<feature type="domain" description="FAD-binding PCMH-type" evidence="4">
    <location>
        <begin position="1"/>
        <end position="189"/>
    </location>
</feature>
<dbReference type="Proteomes" id="UP000019464">
    <property type="component" value="Unassembled WGS sequence"/>
</dbReference>
<sequence>MTLAPSHAHDSPYRPGERPSATSEALLLEQIHQALSEKKSLSIQGGNTKSFLGRPVDASTICTKAHSGIVSYDPTELVVTVRAGTPLAELESILDEKGQMLAFEPPHFGEAATVGGMVAAGLSGPRRPWSGSVRDFVLGTKVITGQGKLLRFGGEVMKNVAGYDVSRLMVGSYGCLGLITEVSMKVLPKPKHQQHLSLQISQKDALACLEKWGQASLPLTAACFFNDTLYLRLEGGDSSVKTFSNQLNGSAIDPNFWLNLKEHQLPFFKDSGLLWRCSVPSQSQALTLPGEQILDWGGAQRWLKTSQSPEAIRTAVAQLGGHATAFTPGITTTPFHPLPTLLMRYHQRLKAQLDPTQLFNLGRMYSDY</sequence>
<evidence type="ECO:0000256" key="2">
    <source>
        <dbReference type="ARBA" id="ARBA00022827"/>
    </source>
</evidence>
<dbReference type="RefSeq" id="WP_081763767.1">
    <property type="nucleotide sequence ID" value="NZ_AONB01000005.1"/>
</dbReference>
<dbReference type="InterPro" id="IPR036318">
    <property type="entry name" value="FAD-bd_PCMH-like_sf"/>
</dbReference>
<dbReference type="InterPro" id="IPR016164">
    <property type="entry name" value="FAD-linked_Oxase-like_C"/>
</dbReference>
<proteinExistence type="predicted"/>
<evidence type="ECO:0000256" key="1">
    <source>
        <dbReference type="ARBA" id="ARBA00022630"/>
    </source>
</evidence>
<gene>
    <name evidence="5" type="ORF">D791_01451</name>
</gene>
<dbReference type="EMBL" id="AONB01000005">
    <property type="protein sequence ID" value="EXJ11678.1"/>
    <property type="molecule type" value="Genomic_DNA"/>
</dbReference>
<reference evidence="5 6" key="2">
    <citation type="journal article" date="2015" name="Syst. Appl. Microbiol.">
        <title>Nitrincola nitratireducens sp. nov. isolated from a haloalkaline crater lake.</title>
        <authorList>
            <person name="Singh A."/>
            <person name="Vaidya B."/>
            <person name="Tanuku N.R."/>
            <person name="Pinnaka A.K."/>
        </authorList>
    </citation>
    <scope>NUCLEOTIDE SEQUENCE [LARGE SCALE GENOMIC DNA]</scope>
    <source>
        <strain evidence="5 6">AK23</strain>
    </source>
</reference>
<keyword evidence="2" id="KW-0274">FAD</keyword>